<name>A0A8T0WJI2_PANVG</name>
<keyword evidence="2" id="KW-0732">Signal</keyword>
<organism evidence="3 4">
    <name type="scientific">Panicum virgatum</name>
    <name type="common">Blackwell switchgrass</name>
    <dbReference type="NCBI Taxonomy" id="38727"/>
    <lineage>
        <taxon>Eukaryota</taxon>
        <taxon>Viridiplantae</taxon>
        <taxon>Streptophyta</taxon>
        <taxon>Embryophyta</taxon>
        <taxon>Tracheophyta</taxon>
        <taxon>Spermatophyta</taxon>
        <taxon>Magnoliopsida</taxon>
        <taxon>Liliopsida</taxon>
        <taxon>Poales</taxon>
        <taxon>Poaceae</taxon>
        <taxon>PACMAD clade</taxon>
        <taxon>Panicoideae</taxon>
        <taxon>Panicodae</taxon>
        <taxon>Paniceae</taxon>
        <taxon>Panicinae</taxon>
        <taxon>Panicum</taxon>
        <taxon>Panicum sect. Hiantes</taxon>
    </lineage>
</organism>
<dbReference type="AlphaFoldDB" id="A0A8T0WJI2"/>
<comment type="caution">
    <text evidence="3">The sequence shown here is derived from an EMBL/GenBank/DDBJ whole genome shotgun (WGS) entry which is preliminary data.</text>
</comment>
<dbReference type="EMBL" id="CM029039">
    <property type="protein sequence ID" value="KAG2643279.1"/>
    <property type="molecule type" value="Genomic_DNA"/>
</dbReference>
<feature type="chain" id="PRO_5035787368" description="Secreted protein" evidence="2">
    <location>
        <begin position="19"/>
        <end position="78"/>
    </location>
</feature>
<keyword evidence="4" id="KW-1185">Reference proteome</keyword>
<evidence type="ECO:0000256" key="1">
    <source>
        <dbReference type="SAM" id="MobiDB-lite"/>
    </source>
</evidence>
<gene>
    <name evidence="3" type="ORF">PVAP13_2KG303502</name>
</gene>
<evidence type="ECO:0000313" key="4">
    <source>
        <dbReference type="Proteomes" id="UP000823388"/>
    </source>
</evidence>
<feature type="signal peptide" evidence="2">
    <location>
        <begin position="1"/>
        <end position="18"/>
    </location>
</feature>
<feature type="region of interest" description="Disordered" evidence="1">
    <location>
        <begin position="56"/>
        <end position="78"/>
    </location>
</feature>
<evidence type="ECO:0008006" key="5">
    <source>
        <dbReference type="Google" id="ProtNLM"/>
    </source>
</evidence>
<accession>A0A8T0WJI2</accession>
<protein>
    <recommendedName>
        <fullName evidence="5">Secreted protein</fullName>
    </recommendedName>
</protein>
<proteinExistence type="predicted"/>
<evidence type="ECO:0000256" key="2">
    <source>
        <dbReference type="SAM" id="SignalP"/>
    </source>
</evidence>
<reference evidence="3" key="1">
    <citation type="submission" date="2020-05" db="EMBL/GenBank/DDBJ databases">
        <title>WGS assembly of Panicum virgatum.</title>
        <authorList>
            <person name="Lovell J.T."/>
            <person name="Jenkins J."/>
            <person name="Shu S."/>
            <person name="Juenger T.E."/>
            <person name="Schmutz J."/>
        </authorList>
    </citation>
    <scope>NUCLEOTIDE SEQUENCE</scope>
    <source>
        <strain evidence="3">AP13</strain>
    </source>
</reference>
<evidence type="ECO:0000313" key="3">
    <source>
        <dbReference type="EMBL" id="KAG2643279.1"/>
    </source>
</evidence>
<dbReference type="Proteomes" id="UP000823388">
    <property type="component" value="Chromosome 2K"/>
</dbReference>
<sequence length="78" mass="8703">MSFLFILLLFLDCTSVKSLVYGAYNSPYLKSQNIKLNEMFFFIFYTSLVGGPGGPEFTILQLTPPPPPPPPPEDRSTT</sequence>